<evidence type="ECO:0000256" key="3">
    <source>
        <dbReference type="ARBA" id="ARBA00009409"/>
    </source>
</evidence>
<evidence type="ECO:0000256" key="15">
    <source>
        <dbReference type="PROSITE-ProRule" id="PRU00391"/>
    </source>
</evidence>
<gene>
    <name evidence="18" type="ORF">DY240_29515</name>
</gene>
<accession>A0A418KGP5</accession>
<dbReference type="Pfam" id="PF06831">
    <property type="entry name" value="H2TH"/>
    <property type="match status" value="1"/>
</dbReference>
<comment type="catalytic activity">
    <reaction evidence="1">
        <text>Hydrolysis of DNA containing ring-opened 7-methylguanine residues, releasing 2,6-diamino-4-hydroxy-5-(N-methyl)formamidopyrimidine.</text>
        <dbReference type="EC" id="3.2.2.23"/>
    </reaction>
</comment>
<keyword evidence="19" id="KW-1185">Reference proteome</keyword>
<keyword evidence="9" id="KW-0238">DNA-binding</keyword>
<keyword evidence="8" id="KW-0862">Zinc</keyword>
<dbReference type="InterPro" id="IPR015887">
    <property type="entry name" value="DNA_glyclase_Znf_dom_DNA_BS"/>
</dbReference>
<dbReference type="SUPFAM" id="SSF57716">
    <property type="entry name" value="Glucocorticoid receptor-like (DNA-binding domain)"/>
    <property type="match status" value="1"/>
</dbReference>
<dbReference type="Pfam" id="PF06827">
    <property type="entry name" value="zf-FPG_IleRS"/>
    <property type="match status" value="1"/>
</dbReference>
<sequence>MPELPDVEGFRRELRKAAGRTIDRVDVLDAGVLRGVDAGELRDALVGAAFAAPRRHGKWLIGPVRSGRRHRADEPSLVFHFGMTGALTWTSGDAERHRHDRVVVGAGSRELRYRDLRKLQGIRLLPGDDGVADLLRDLGPDAAAVDDGELDERLGRRPRRLKPALMDQTVVAGLGNLLADEILWQARIHPGRGTQDLTDADRRRLHDRLHAVLRRSTRAGRVPGWPSWLTGHRDGPDDACPRCGTRLRRTRLGGRTTVWCPRCQPV</sequence>
<keyword evidence="10" id="KW-0234">DNA repair</keyword>
<dbReference type="PANTHER" id="PTHR22993">
    <property type="entry name" value="FORMAMIDOPYRIMIDINE-DNA GLYCOSYLASE"/>
    <property type="match status" value="1"/>
</dbReference>
<proteinExistence type="inferred from homology"/>
<evidence type="ECO:0000256" key="12">
    <source>
        <dbReference type="ARBA" id="ARBA00023268"/>
    </source>
</evidence>
<keyword evidence="5" id="KW-0227">DNA damage</keyword>
<dbReference type="SUPFAM" id="SSF46946">
    <property type="entry name" value="S13-like H2TH domain"/>
    <property type="match status" value="1"/>
</dbReference>
<comment type="caution">
    <text evidence="18">The sequence shown here is derived from an EMBL/GenBank/DDBJ whole genome shotgun (WGS) entry which is preliminary data.</text>
</comment>
<dbReference type="GO" id="GO:0034039">
    <property type="term" value="F:8-oxo-7,8-dihydroguanine DNA N-glycosylase activity"/>
    <property type="evidence" value="ECO:0007669"/>
    <property type="project" value="TreeGrafter"/>
</dbReference>
<evidence type="ECO:0000256" key="8">
    <source>
        <dbReference type="ARBA" id="ARBA00022833"/>
    </source>
</evidence>
<feature type="domain" description="FPG-type" evidence="16">
    <location>
        <begin position="229"/>
        <end position="265"/>
    </location>
</feature>
<dbReference type="RefSeq" id="WP_119663221.1">
    <property type="nucleotide sequence ID" value="NZ_QUAL01000431.1"/>
</dbReference>
<keyword evidence="6 15" id="KW-0863">Zinc-finger</keyword>
<dbReference type="PROSITE" id="PS51068">
    <property type="entry name" value="FPG_CAT"/>
    <property type="match status" value="1"/>
</dbReference>
<dbReference type="GO" id="GO:0006284">
    <property type="term" value="P:base-excision repair"/>
    <property type="evidence" value="ECO:0007669"/>
    <property type="project" value="InterPro"/>
</dbReference>
<evidence type="ECO:0000256" key="6">
    <source>
        <dbReference type="ARBA" id="ARBA00022771"/>
    </source>
</evidence>
<comment type="similarity">
    <text evidence="3">Belongs to the FPG family.</text>
</comment>
<evidence type="ECO:0000259" key="16">
    <source>
        <dbReference type="PROSITE" id="PS51066"/>
    </source>
</evidence>
<evidence type="ECO:0000256" key="2">
    <source>
        <dbReference type="ARBA" id="ARBA00001947"/>
    </source>
</evidence>
<dbReference type="InterPro" id="IPR035937">
    <property type="entry name" value="FPG_N"/>
</dbReference>
<evidence type="ECO:0000256" key="4">
    <source>
        <dbReference type="ARBA" id="ARBA00022723"/>
    </source>
</evidence>
<dbReference type="InterPro" id="IPR010663">
    <property type="entry name" value="Znf_FPG/IleRS"/>
</dbReference>
<evidence type="ECO:0000256" key="11">
    <source>
        <dbReference type="ARBA" id="ARBA00023239"/>
    </source>
</evidence>
<evidence type="ECO:0000256" key="7">
    <source>
        <dbReference type="ARBA" id="ARBA00022801"/>
    </source>
</evidence>
<evidence type="ECO:0000313" key="19">
    <source>
        <dbReference type="Proteomes" id="UP000284057"/>
    </source>
</evidence>
<dbReference type="GO" id="GO:0008270">
    <property type="term" value="F:zinc ion binding"/>
    <property type="evidence" value="ECO:0007669"/>
    <property type="project" value="UniProtKB-KW"/>
</dbReference>
<organism evidence="18 19">
    <name type="scientific">Jiangella rhizosphaerae</name>
    <dbReference type="NCBI Taxonomy" id="2293569"/>
    <lineage>
        <taxon>Bacteria</taxon>
        <taxon>Bacillati</taxon>
        <taxon>Actinomycetota</taxon>
        <taxon>Actinomycetes</taxon>
        <taxon>Jiangellales</taxon>
        <taxon>Jiangellaceae</taxon>
        <taxon>Jiangella</taxon>
    </lineage>
</organism>
<dbReference type="InterPro" id="IPR012319">
    <property type="entry name" value="FPG_cat"/>
</dbReference>
<dbReference type="GO" id="GO:0003684">
    <property type="term" value="F:damaged DNA binding"/>
    <property type="evidence" value="ECO:0007669"/>
    <property type="project" value="InterPro"/>
</dbReference>
<keyword evidence="7" id="KW-0378">Hydrolase</keyword>
<protein>
    <submittedName>
        <fullName evidence="18">Fpg/Nei family DNA glycosylase</fullName>
    </submittedName>
</protein>
<keyword evidence="12" id="KW-0511">Multifunctional enzyme</keyword>
<evidence type="ECO:0000313" key="18">
    <source>
        <dbReference type="EMBL" id="RIQ11225.1"/>
    </source>
</evidence>
<dbReference type="OrthoDB" id="9800855at2"/>
<dbReference type="InterPro" id="IPR015886">
    <property type="entry name" value="H2TH_FPG"/>
</dbReference>
<name>A0A418KGP5_9ACTN</name>
<evidence type="ECO:0000256" key="14">
    <source>
        <dbReference type="ARBA" id="ARBA00044632"/>
    </source>
</evidence>
<feature type="domain" description="Formamidopyrimidine-DNA glycosylase catalytic" evidence="17">
    <location>
        <begin position="2"/>
        <end position="120"/>
    </location>
</feature>
<dbReference type="EMBL" id="QUAL01000431">
    <property type="protein sequence ID" value="RIQ11225.1"/>
    <property type="molecule type" value="Genomic_DNA"/>
</dbReference>
<keyword evidence="13" id="KW-0326">Glycosidase</keyword>
<evidence type="ECO:0000259" key="17">
    <source>
        <dbReference type="PROSITE" id="PS51068"/>
    </source>
</evidence>
<keyword evidence="11" id="KW-0456">Lyase</keyword>
<keyword evidence="4" id="KW-0479">Metal-binding</keyword>
<dbReference type="Proteomes" id="UP000284057">
    <property type="component" value="Unassembled WGS sequence"/>
</dbReference>
<evidence type="ECO:0000256" key="9">
    <source>
        <dbReference type="ARBA" id="ARBA00023125"/>
    </source>
</evidence>
<dbReference type="Gene3D" id="1.10.8.50">
    <property type="match status" value="1"/>
</dbReference>
<comment type="cofactor">
    <cofactor evidence="2">
        <name>Zn(2+)</name>
        <dbReference type="ChEBI" id="CHEBI:29105"/>
    </cofactor>
</comment>
<dbReference type="SMART" id="SM00898">
    <property type="entry name" value="Fapy_DNA_glyco"/>
    <property type="match status" value="1"/>
</dbReference>
<comment type="catalytic activity">
    <reaction evidence="14">
        <text>2'-deoxyribonucleotide-(2'-deoxyribose 5'-phosphate)-2'-deoxyribonucleotide-DNA = a 3'-end 2'-deoxyribonucleotide-(2,3-dehydro-2,3-deoxyribose 5'-phosphate)-DNA + a 5'-end 5'-phospho-2'-deoxyribonucleoside-DNA + H(+)</text>
        <dbReference type="Rhea" id="RHEA:66592"/>
        <dbReference type="Rhea" id="RHEA-COMP:13180"/>
        <dbReference type="Rhea" id="RHEA-COMP:16897"/>
        <dbReference type="Rhea" id="RHEA-COMP:17067"/>
        <dbReference type="ChEBI" id="CHEBI:15378"/>
        <dbReference type="ChEBI" id="CHEBI:136412"/>
        <dbReference type="ChEBI" id="CHEBI:157695"/>
        <dbReference type="ChEBI" id="CHEBI:167181"/>
        <dbReference type="EC" id="4.2.99.18"/>
    </reaction>
</comment>
<dbReference type="InterPro" id="IPR010979">
    <property type="entry name" value="Ribosomal_uS13-like_H2TH"/>
</dbReference>
<dbReference type="Gene3D" id="3.20.190.10">
    <property type="entry name" value="MutM-like, N-terminal"/>
    <property type="match status" value="1"/>
</dbReference>
<evidence type="ECO:0000256" key="1">
    <source>
        <dbReference type="ARBA" id="ARBA00001668"/>
    </source>
</evidence>
<dbReference type="PANTHER" id="PTHR22993:SF9">
    <property type="entry name" value="FORMAMIDOPYRIMIDINE-DNA GLYCOSYLASE"/>
    <property type="match status" value="1"/>
</dbReference>
<dbReference type="SMART" id="SM01232">
    <property type="entry name" value="H2TH"/>
    <property type="match status" value="1"/>
</dbReference>
<evidence type="ECO:0000256" key="5">
    <source>
        <dbReference type="ARBA" id="ARBA00022763"/>
    </source>
</evidence>
<dbReference type="Pfam" id="PF01149">
    <property type="entry name" value="Fapy_DNA_glyco"/>
    <property type="match status" value="1"/>
</dbReference>
<reference evidence="18 19" key="1">
    <citation type="submission" date="2018-09" db="EMBL/GenBank/DDBJ databases">
        <title>Isolation, diversity and antifungal activity of actinobacteria from wheat.</title>
        <authorList>
            <person name="Han C."/>
        </authorList>
    </citation>
    <scope>NUCLEOTIDE SEQUENCE [LARGE SCALE GENOMIC DNA]</scope>
    <source>
        <strain evidence="18 19">NEAU-YY265</strain>
    </source>
</reference>
<dbReference type="PROSITE" id="PS01242">
    <property type="entry name" value="ZF_FPG_1"/>
    <property type="match status" value="1"/>
</dbReference>
<dbReference type="SUPFAM" id="SSF81624">
    <property type="entry name" value="N-terminal domain of MutM-like DNA repair proteins"/>
    <property type="match status" value="1"/>
</dbReference>
<dbReference type="GO" id="GO:0140078">
    <property type="term" value="F:class I DNA-(apurinic or apyrimidinic site) endonuclease activity"/>
    <property type="evidence" value="ECO:0007669"/>
    <property type="project" value="UniProtKB-EC"/>
</dbReference>
<dbReference type="InterPro" id="IPR000214">
    <property type="entry name" value="Znf_DNA_glyclase/AP_lyase"/>
</dbReference>
<dbReference type="PROSITE" id="PS51066">
    <property type="entry name" value="ZF_FPG_2"/>
    <property type="match status" value="1"/>
</dbReference>
<evidence type="ECO:0000256" key="13">
    <source>
        <dbReference type="ARBA" id="ARBA00023295"/>
    </source>
</evidence>
<evidence type="ECO:0000256" key="10">
    <source>
        <dbReference type="ARBA" id="ARBA00023204"/>
    </source>
</evidence>
<dbReference type="AlphaFoldDB" id="A0A418KGP5"/>